<dbReference type="Proteomes" id="UP001174909">
    <property type="component" value="Unassembled WGS sequence"/>
</dbReference>
<dbReference type="AlphaFoldDB" id="A0AA35WJ65"/>
<organism evidence="1 2">
    <name type="scientific">Geodia barretti</name>
    <name type="common">Barrett's horny sponge</name>
    <dbReference type="NCBI Taxonomy" id="519541"/>
    <lineage>
        <taxon>Eukaryota</taxon>
        <taxon>Metazoa</taxon>
        <taxon>Porifera</taxon>
        <taxon>Demospongiae</taxon>
        <taxon>Heteroscleromorpha</taxon>
        <taxon>Tetractinellida</taxon>
        <taxon>Astrophorina</taxon>
        <taxon>Geodiidae</taxon>
        <taxon>Geodia</taxon>
    </lineage>
</organism>
<feature type="non-terminal residue" evidence="1">
    <location>
        <position position="1"/>
    </location>
</feature>
<sequence>KSRGKIWKCVVLAPVTSDPEADDVTVPTTSRPSRGKYTLVEGMETIMPATISQMKDEIKKMENRVGELVASAVSSAVSSAIRPLATQLRAVRML</sequence>
<protein>
    <submittedName>
        <fullName evidence="1">Uncharacterized protein</fullName>
    </submittedName>
</protein>
<keyword evidence="2" id="KW-1185">Reference proteome</keyword>
<proteinExistence type="predicted"/>
<reference evidence="1" key="1">
    <citation type="submission" date="2023-03" db="EMBL/GenBank/DDBJ databases">
        <authorList>
            <person name="Steffen K."/>
            <person name="Cardenas P."/>
        </authorList>
    </citation>
    <scope>NUCLEOTIDE SEQUENCE</scope>
</reference>
<comment type="caution">
    <text evidence="1">The sequence shown here is derived from an EMBL/GenBank/DDBJ whole genome shotgun (WGS) entry which is preliminary data.</text>
</comment>
<dbReference type="EMBL" id="CASHTH010001519">
    <property type="protein sequence ID" value="CAI8016360.1"/>
    <property type="molecule type" value="Genomic_DNA"/>
</dbReference>
<gene>
    <name evidence="1" type="ORF">GBAR_LOCUS10035</name>
</gene>
<accession>A0AA35WJ65</accession>
<evidence type="ECO:0000313" key="2">
    <source>
        <dbReference type="Proteomes" id="UP001174909"/>
    </source>
</evidence>
<name>A0AA35WJ65_GEOBA</name>
<evidence type="ECO:0000313" key="1">
    <source>
        <dbReference type="EMBL" id="CAI8016360.1"/>
    </source>
</evidence>